<name>A0ACB9JWD7_9ASTR</name>
<dbReference type="Proteomes" id="UP001056120">
    <property type="component" value="Linkage Group LG02"/>
</dbReference>
<sequence>MNFWFLPRQGVGDAIEAFAGKKDKEYNESHLTVMSCYQISNYVCRAARPAMKTLCHNTTLKIGKASNITPIDDNNIMLCKSGQSCKRRHIFNSHEDICLTVWKETLASFDRSALDTIEHPIVMAVTSTKVSTFAGTNPHFIYSQIAISIQPETTLRSLAQRQIEELTVRALFQI</sequence>
<protein>
    <submittedName>
        <fullName evidence="1">Uncharacterized protein</fullName>
    </submittedName>
</protein>
<keyword evidence="2" id="KW-1185">Reference proteome</keyword>
<comment type="caution">
    <text evidence="1">The sequence shown here is derived from an EMBL/GenBank/DDBJ whole genome shotgun (WGS) entry which is preliminary data.</text>
</comment>
<evidence type="ECO:0000313" key="2">
    <source>
        <dbReference type="Proteomes" id="UP001056120"/>
    </source>
</evidence>
<reference evidence="2" key="1">
    <citation type="journal article" date="2022" name="Mol. Ecol. Resour.">
        <title>The genomes of chicory, endive, great burdock and yacon provide insights into Asteraceae palaeo-polyploidization history and plant inulin production.</title>
        <authorList>
            <person name="Fan W."/>
            <person name="Wang S."/>
            <person name="Wang H."/>
            <person name="Wang A."/>
            <person name="Jiang F."/>
            <person name="Liu H."/>
            <person name="Zhao H."/>
            <person name="Xu D."/>
            <person name="Zhang Y."/>
        </authorList>
    </citation>
    <scope>NUCLEOTIDE SEQUENCE [LARGE SCALE GENOMIC DNA]</scope>
    <source>
        <strain evidence="2">cv. Yunnan</strain>
    </source>
</reference>
<reference evidence="1 2" key="2">
    <citation type="journal article" date="2022" name="Mol. Ecol. Resour.">
        <title>The genomes of chicory, endive, great burdock and yacon provide insights into Asteraceae paleo-polyploidization history and plant inulin production.</title>
        <authorList>
            <person name="Fan W."/>
            <person name="Wang S."/>
            <person name="Wang H."/>
            <person name="Wang A."/>
            <person name="Jiang F."/>
            <person name="Liu H."/>
            <person name="Zhao H."/>
            <person name="Xu D."/>
            <person name="Zhang Y."/>
        </authorList>
    </citation>
    <scope>NUCLEOTIDE SEQUENCE [LARGE SCALE GENOMIC DNA]</scope>
    <source>
        <strain evidence="2">cv. Yunnan</strain>
        <tissue evidence="1">Leaves</tissue>
    </source>
</reference>
<proteinExistence type="predicted"/>
<evidence type="ECO:0000313" key="1">
    <source>
        <dbReference type="EMBL" id="KAI3824346.1"/>
    </source>
</evidence>
<organism evidence="1 2">
    <name type="scientific">Smallanthus sonchifolius</name>
    <dbReference type="NCBI Taxonomy" id="185202"/>
    <lineage>
        <taxon>Eukaryota</taxon>
        <taxon>Viridiplantae</taxon>
        <taxon>Streptophyta</taxon>
        <taxon>Embryophyta</taxon>
        <taxon>Tracheophyta</taxon>
        <taxon>Spermatophyta</taxon>
        <taxon>Magnoliopsida</taxon>
        <taxon>eudicotyledons</taxon>
        <taxon>Gunneridae</taxon>
        <taxon>Pentapetalae</taxon>
        <taxon>asterids</taxon>
        <taxon>campanulids</taxon>
        <taxon>Asterales</taxon>
        <taxon>Asteraceae</taxon>
        <taxon>Asteroideae</taxon>
        <taxon>Heliantheae alliance</taxon>
        <taxon>Millerieae</taxon>
        <taxon>Smallanthus</taxon>
    </lineage>
</organism>
<accession>A0ACB9JWD7</accession>
<gene>
    <name evidence="1" type="ORF">L1987_05804</name>
</gene>
<dbReference type="EMBL" id="CM042019">
    <property type="protein sequence ID" value="KAI3824346.1"/>
    <property type="molecule type" value="Genomic_DNA"/>
</dbReference>